<evidence type="ECO:0000259" key="1">
    <source>
        <dbReference type="Pfam" id="PF20150"/>
    </source>
</evidence>
<organism evidence="2 3">
    <name type="scientific">Stachybotrys elegans</name>
    <dbReference type="NCBI Taxonomy" id="80388"/>
    <lineage>
        <taxon>Eukaryota</taxon>
        <taxon>Fungi</taxon>
        <taxon>Dikarya</taxon>
        <taxon>Ascomycota</taxon>
        <taxon>Pezizomycotina</taxon>
        <taxon>Sordariomycetes</taxon>
        <taxon>Hypocreomycetidae</taxon>
        <taxon>Hypocreales</taxon>
        <taxon>Stachybotryaceae</taxon>
        <taxon>Stachybotrys</taxon>
    </lineage>
</organism>
<dbReference type="PANTHER" id="PTHR35910">
    <property type="entry name" value="2EXR DOMAIN-CONTAINING PROTEIN"/>
    <property type="match status" value="1"/>
</dbReference>
<gene>
    <name evidence="2" type="ORF">B0I35DRAFT_437838</name>
</gene>
<comment type="caution">
    <text evidence="2">The sequence shown here is derived from an EMBL/GenBank/DDBJ whole genome shotgun (WGS) entry which is preliminary data.</text>
</comment>
<dbReference type="OrthoDB" id="3473305at2759"/>
<dbReference type="PANTHER" id="PTHR35910:SF6">
    <property type="entry name" value="2EXR DOMAIN-CONTAINING PROTEIN"/>
    <property type="match status" value="1"/>
</dbReference>
<name>A0A8K0SP87_9HYPO</name>
<dbReference type="Pfam" id="PF20150">
    <property type="entry name" value="2EXR"/>
    <property type="match status" value="1"/>
</dbReference>
<dbReference type="EMBL" id="JAGPNK010000011">
    <property type="protein sequence ID" value="KAH7311283.1"/>
    <property type="molecule type" value="Genomic_DNA"/>
</dbReference>
<feature type="domain" description="2EXR" evidence="1">
    <location>
        <begin position="8"/>
        <end position="104"/>
    </location>
</feature>
<sequence>MIANMTLQSLPAETRLMIWGLSLPEDVPEVCIGWPTYLWGSQQLQEPYLVDTAFPVLMHICHETRQFVLSPPSRYSQFVPRFRFSKEAGCKVPYRHFRPELDIFYITNWQYSNVLKIHAFNHEIIRQSIHLAVEMALWGATSYWFNDFIFQHMQNIKTVSIVFPSSDSKQYSFDQNVFQPPARRSRLVALKQPKKVMGTALMPSSTRGLLSPGNPSVQDWIDFRWEGAVEGADTRWAHLRNQVIYQGSAWDRESLTFVGVTRAAFTFEQFKCGDNGEETWDEVCRDRLHPPDYHPERVEMTRDPTRWRVNDDEAWPPESL</sequence>
<protein>
    <recommendedName>
        <fullName evidence="1">2EXR domain-containing protein</fullName>
    </recommendedName>
</protein>
<evidence type="ECO:0000313" key="3">
    <source>
        <dbReference type="Proteomes" id="UP000813444"/>
    </source>
</evidence>
<proteinExistence type="predicted"/>
<dbReference type="Proteomes" id="UP000813444">
    <property type="component" value="Unassembled WGS sequence"/>
</dbReference>
<dbReference type="AlphaFoldDB" id="A0A8K0SP87"/>
<dbReference type="InterPro" id="IPR045518">
    <property type="entry name" value="2EXR"/>
</dbReference>
<evidence type="ECO:0000313" key="2">
    <source>
        <dbReference type="EMBL" id="KAH7311283.1"/>
    </source>
</evidence>
<accession>A0A8K0SP87</accession>
<keyword evidence="3" id="KW-1185">Reference proteome</keyword>
<reference evidence="2" key="1">
    <citation type="journal article" date="2021" name="Nat. Commun.">
        <title>Genetic determinants of endophytism in the Arabidopsis root mycobiome.</title>
        <authorList>
            <person name="Mesny F."/>
            <person name="Miyauchi S."/>
            <person name="Thiergart T."/>
            <person name="Pickel B."/>
            <person name="Atanasova L."/>
            <person name="Karlsson M."/>
            <person name="Huettel B."/>
            <person name="Barry K.W."/>
            <person name="Haridas S."/>
            <person name="Chen C."/>
            <person name="Bauer D."/>
            <person name="Andreopoulos W."/>
            <person name="Pangilinan J."/>
            <person name="LaButti K."/>
            <person name="Riley R."/>
            <person name="Lipzen A."/>
            <person name="Clum A."/>
            <person name="Drula E."/>
            <person name="Henrissat B."/>
            <person name="Kohler A."/>
            <person name="Grigoriev I.V."/>
            <person name="Martin F.M."/>
            <person name="Hacquard S."/>
        </authorList>
    </citation>
    <scope>NUCLEOTIDE SEQUENCE</scope>
    <source>
        <strain evidence="2">MPI-CAGE-CH-0235</strain>
    </source>
</reference>